<dbReference type="PANTHER" id="PTHR35010:SF2">
    <property type="entry name" value="BLL4672 PROTEIN"/>
    <property type="match status" value="1"/>
</dbReference>
<accession>A0A6L5G8B7</accession>
<dbReference type="AlphaFoldDB" id="A0A6L5G8B7"/>
<evidence type="ECO:0000313" key="2">
    <source>
        <dbReference type="EMBL" id="MQM25919.1"/>
    </source>
</evidence>
<dbReference type="Pfam" id="PF13560">
    <property type="entry name" value="HTH_31"/>
    <property type="match status" value="1"/>
</dbReference>
<feature type="domain" description="HTH cro/C1-type" evidence="1">
    <location>
        <begin position="22"/>
        <end position="94"/>
    </location>
</feature>
<dbReference type="RefSeq" id="WP_153025060.1">
    <property type="nucleotide sequence ID" value="NZ_WIAO01000009.1"/>
</dbReference>
<name>A0A6L5G8B7_9ACTN</name>
<organism evidence="2 3">
    <name type="scientific">Glycomyces albidus</name>
    <dbReference type="NCBI Taxonomy" id="2656774"/>
    <lineage>
        <taxon>Bacteria</taxon>
        <taxon>Bacillati</taxon>
        <taxon>Actinomycetota</taxon>
        <taxon>Actinomycetes</taxon>
        <taxon>Glycomycetales</taxon>
        <taxon>Glycomycetaceae</taxon>
        <taxon>Glycomyces</taxon>
    </lineage>
</organism>
<reference evidence="2 3" key="1">
    <citation type="submission" date="2019-10" db="EMBL/GenBank/DDBJ databases">
        <title>Glycomyces albidus sp. nov., a novel actinomycete isolated from rhizosphere soil of wheat (Triticum aestivum L.).</title>
        <authorList>
            <person name="Qian L."/>
        </authorList>
    </citation>
    <scope>NUCLEOTIDE SEQUENCE [LARGE SCALE GENOMIC DNA]</scope>
    <source>
        <strain evidence="2 3">NEAU-7082</strain>
    </source>
</reference>
<protein>
    <submittedName>
        <fullName evidence="2">Helix-turn-helix domain-containing protein</fullName>
    </submittedName>
</protein>
<dbReference type="InterPro" id="IPR010982">
    <property type="entry name" value="Lambda_DNA-bd_dom_sf"/>
</dbReference>
<sequence length="285" mass="32368">MATMTAGSVHTASPRRRELAEFLRSRRERLTPEQVGLPPGRRRRTPGLRREEVAQLAAVGVSWYTWLEQGRDISASAQVLDAVARALRLDPSERAHLFTLAGAVDPLPREFRFEVPESVRTILEQLEPFPASVQNLRYDLLAYNRTFGQLLCDLDRVPPGDRNCMWLAFTDADWRAALVEREATLELMVANFRNAGSAHFDEPQWSSMVDRLRAASPEFCELWNRYDVAAAVKPEKVFRNRIVGELRFAAERMWLQPEYGVRMTVFTPLDAATTARVAELRAAIG</sequence>
<dbReference type="EMBL" id="WIAO01000009">
    <property type="protein sequence ID" value="MQM25919.1"/>
    <property type="molecule type" value="Genomic_DNA"/>
</dbReference>
<dbReference type="Gene3D" id="1.10.260.40">
    <property type="entry name" value="lambda repressor-like DNA-binding domains"/>
    <property type="match status" value="1"/>
</dbReference>
<dbReference type="GO" id="GO:0003677">
    <property type="term" value="F:DNA binding"/>
    <property type="evidence" value="ECO:0007669"/>
    <property type="project" value="InterPro"/>
</dbReference>
<gene>
    <name evidence="2" type="ORF">GFD30_10115</name>
</gene>
<dbReference type="Pfam" id="PF17765">
    <property type="entry name" value="MLTR_LBD"/>
    <property type="match status" value="1"/>
</dbReference>
<evidence type="ECO:0000313" key="3">
    <source>
        <dbReference type="Proteomes" id="UP000477750"/>
    </source>
</evidence>
<proteinExistence type="predicted"/>
<comment type="caution">
    <text evidence="2">The sequence shown here is derived from an EMBL/GenBank/DDBJ whole genome shotgun (WGS) entry which is preliminary data.</text>
</comment>
<dbReference type="InterPro" id="IPR001387">
    <property type="entry name" value="Cro/C1-type_HTH"/>
</dbReference>
<evidence type="ECO:0000259" key="1">
    <source>
        <dbReference type="SMART" id="SM00530"/>
    </source>
</evidence>
<keyword evidence="3" id="KW-1185">Reference proteome</keyword>
<dbReference type="Proteomes" id="UP000477750">
    <property type="component" value="Unassembled WGS sequence"/>
</dbReference>
<dbReference type="PANTHER" id="PTHR35010">
    <property type="entry name" value="BLL4672 PROTEIN-RELATED"/>
    <property type="match status" value="1"/>
</dbReference>
<dbReference type="Gene3D" id="3.30.450.180">
    <property type="match status" value="1"/>
</dbReference>
<dbReference type="SMART" id="SM00530">
    <property type="entry name" value="HTH_XRE"/>
    <property type="match status" value="1"/>
</dbReference>
<dbReference type="SUPFAM" id="SSF47413">
    <property type="entry name" value="lambda repressor-like DNA-binding domains"/>
    <property type="match status" value="1"/>
</dbReference>
<dbReference type="InterPro" id="IPR041413">
    <property type="entry name" value="MLTR_LBD"/>
</dbReference>